<reference evidence="1" key="1">
    <citation type="submission" date="2024-12" db="EMBL/GenBank/DDBJ databases">
        <authorList>
            <person name="Wu N."/>
        </authorList>
    </citation>
    <scope>NUCLEOTIDE SEQUENCE</scope>
    <source>
        <strain evidence="1">P15</strain>
    </source>
</reference>
<gene>
    <name evidence="1" type="ORF">ACI1P1_12415</name>
</gene>
<evidence type="ECO:0000313" key="2">
    <source>
        <dbReference type="Proteomes" id="UP001631969"/>
    </source>
</evidence>
<organism evidence="1 2">
    <name type="scientific">Paenibacillus mesotrionivorans</name>
    <dbReference type="NCBI Taxonomy" id="3160968"/>
    <lineage>
        <taxon>Bacteria</taxon>
        <taxon>Bacillati</taxon>
        <taxon>Bacillota</taxon>
        <taxon>Bacilli</taxon>
        <taxon>Bacillales</taxon>
        <taxon>Paenibacillaceae</taxon>
        <taxon>Paenibacillus</taxon>
    </lineage>
</organism>
<protein>
    <submittedName>
        <fullName evidence="1">Uncharacterized protein</fullName>
    </submittedName>
</protein>
<dbReference type="Proteomes" id="UP001631969">
    <property type="component" value="Unassembled WGS sequence"/>
</dbReference>
<keyword evidence="2" id="KW-1185">Reference proteome</keyword>
<sequence length="102" mass="11456">MSTTANPVTQTAEVEVNKASSQEMLSPFDETGKASKMEPIKMRAAKPVRIILEELSVKVLMEYFFSKHGMDSWAIDFEIVSVSQLYRSSEFKERAAACGQFL</sequence>
<comment type="caution">
    <text evidence="1">The sequence shown here is derived from an EMBL/GenBank/DDBJ whole genome shotgun (WGS) entry which is preliminary data.</text>
</comment>
<proteinExistence type="predicted"/>
<name>A0ACC7NXH1_9BACL</name>
<dbReference type="EMBL" id="JBJURJ010000007">
    <property type="protein sequence ID" value="MFM9329092.1"/>
    <property type="molecule type" value="Genomic_DNA"/>
</dbReference>
<evidence type="ECO:0000313" key="1">
    <source>
        <dbReference type="EMBL" id="MFM9329092.1"/>
    </source>
</evidence>
<accession>A0ACC7NXH1</accession>